<reference evidence="1 2" key="1">
    <citation type="journal article" date="2023" name="Mol. Ecol. Resour.">
        <title>Chromosome-level genome assembly of a triploid poplar Populus alba 'Berolinensis'.</title>
        <authorList>
            <person name="Chen S."/>
            <person name="Yu Y."/>
            <person name="Wang X."/>
            <person name="Wang S."/>
            <person name="Zhang T."/>
            <person name="Zhou Y."/>
            <person name="He R."/>
            <person name="Meng N."/>
            <person name="Wang Y."/>
            <person name="Liu W."/>
            <person name="Liu Z."/>
            <person name="Liu J."/>
            <person name="Guo Q."/>
            <person name="Huang H."/>
            <person name="Sederoff R.R."/>
            <person name="Wang G."/>
            <person name="Qu G."/>
            <person name="Chen S."/>
        </authorList>
    </citation>
    <scope>NUCLEOTIDE SEQUENCE [LARGE SCALE GENOMIC DNA]</scope>
    <source>
        <strain evidence="1">SC-2020</strain>
    </source>
</reference>
<comment type="caution">
    <text evidence="1">The sequence shown here is derived from an EMBL/GenBank/DDBJ whole genome shotgun (WGS) entry which is preliminary data.</text>
</comment>
<organism evidence="1 2">
    <name type="scientific">Populus alba x Populus x berolinensis</name>
    <dbReference type="NCBI Taxonomy" id="444605"/>
    <lineage>
        <taxon>Eukaryota</taxon>
        <taxon>Viridiplantae</taxon>
        <taxon>Streptophyta</taxon>
        <taxon>Embryophyta</taxon>
        <taxon>Tracheophyta</taxon>
        <taxon>Spermatophyta</taxon>
        <taxon>Magnoliopsida</taxon>
        <taxon>eudicotyledons</taxon>
        <taxon>Gunneridae</taxon>
        <taxon>Pentapetalae</taxon>
        <taxon>rosids</taxon>
        <taxon>fabids</taxon>
        <taxon>Malpighiales</taxon>
        <taxon>Salicaceae</taxon>
        <taxon>Saliceae</taxon>
        <taxon>Populus</taxon>
    </lineage>
</organism>
<name>A0AAD6R4L2_9ROSI</name>
<dbReference type="EMBL" id="JAQIZT010000004">
    <property type="protein sequence ID" value="KAJ7002310.1"/>
    <property type="molecule type" value="Genomic_DNA"/>
</dbReference>
<evidence type="ECO:0000313" key="2">
    <source>
        <dbReference type="Proteomes" id="UP001164929"/>
    </source>
</evidence>
<proteinExistence type="predicted"/>
<sequence length="61" mass="6799">MAVIPHCDLTPLVLGSCKLFPKISPSMNYISRMSKSKVWVMIDKTRNSNKISKSKCLGTLT</sequence>
<evidence type="ECO:0000313" key="1">
    <source>
        <dbReference type="EMBL" id="KAJ7002310.1"/>
    </source>
</evidence>
<accession>A0AAD6R4L2</accession>
<dbReference type="AlphaFoldDB" id="A0AAD6R4L2"/>
<protein>
    <submittedName>
        <fullName evidence="1">Uncharacterized protein</fullName>
    </submittedName>
</protein>
<gene>
    <name evidence="1" type="ORF">NC653_012385</name>
</gene>
<dbReference type="Proteomes" id="UP001164929">
    <property type="component" value="Chromosome 4"/>
</dbReference>
<keyword evidence="2" id="KW-1185">Reference proteome</keyword>